<dbReference type="RefSeq" id="WP_206006787.1">
    <property type="nucleotide sequence ID" value="NZ_CP070619.1"/>
</dbReference>
<dbReference type="EMBL" id="CP070619">
    <property type="protein sequence ID" value="QSE90316.1"/>
    <property type="molecule type" value="Genomic_DNA"/>
</dbReference>
<reference evidence="1 2" key="1">
    <citation type="journal article" date="2021" name="Microbiol. Resour. Announc.">
        <title>Complete Genome Sequences of Two Rhodococcus sp. Strains with Large and Linear Chromosomes, Isolated from Apple Rhizosphere.</title>
        <authorList>
            <person name="Benning S."/>
            <person name="Brugnone N."/>
            <person name="Siani R."/>
            <person name="Kublik S."/>
            <person name="Schloter M."/>
            <person name="Rad V."/>
        </authorList>
    </citation>
    <scope>NUCLEOTIDE SEQUENCE [LARGE SCALE GENOMIC DNA]</scope>
    <source>
        <strain evidence="1 2">R79</strain>
    </source>
</reference>
<sequence>MFPITVPYPTTILSYTALARDLADPDKKDTPLIVDVDTIDRDGRKVTRSALVNTISVRYDHAANPQHWIELAFEHPDLEDVKVDPDAEIRAYELTFEHIERAQV</sequence>
<reference evidence="1 2" key="2">
    <citation type="journal article" date="2022" name="Arch. Microbiol.">
        <title>Rhodococcus pseudokoreensis sp. nov. isolated from the rhizosphere of young M26 apple rootstocks.</title>
        <authorList>
            <person name="Kampfer P."/>
            <person name="Glaeser S.P."/>
            <person name="Blom J."/>
            <person name="Wolf J."/>
            <person name="Benning S."/>
            <person name="Schloter M."/>
            <person name="Neumann-Schaal M."/>
        </authorList>
    </citation>
    <scope>NUCLEOTIDE SEQUENCE [LARGE SCALE GENOMIC DNA]</scope>
    <source>
        <strain evidence="1 2">R79</strain>
    </source>
</reference>
<name>A0A974W3D8_9NOCA</name>
<gene>
    <name evidence="1" type="ORF">JWS13_17660</name>
</gene>
<evidence type="ECO:0008006" key="3">
    <source>
        <dbReference type="Google" id="ProtNLM"/>
    </source>
</evidence>
<evidence type="ECO:0000313" key="1">
    <source>
        <dbReference type="EMBL" id="QSE90316.1"/>
    </source>
</evidence>
<organism evidence="1 2">
    <name type="scientific">Rhodococcus pseudokoreensis</name>
    <dbReference type="NCBI Taxonomy" id="2811421"/>
    <lineage>
        <taxon>Bacteria</taxon>
        <taxon>Bacillati</taxon>
        <taxon>Actinomycetota</taxon>
        <taxon>Actinomycetes</taxon>
        <taxon>Mycobacteriales</taxon>
        <taxon>Nocardiaceae</taxon>
        <taxon>Rhodococcus</taxon>
    </lineage>
</organism>
<keyword evidence="2" id="KW-1185">Reference proteome</keyword>
<proteinExistence type="predicted"/>
<accession>A0A974W3D8</accession>
<protein>
    <recommendedName>
        <fullName evidence="3">ASCH domain-containing protein</fullName>
    </recommendedName>
</protein>
<dbReference type="Proteomes" id="UP000662986">
    <property type="component" value="Chromosome"/>
</dbReference>
<evidence type="ECO:0000313" key="2">
    <source>
        <dbReference type="Proteomes" id="UP000662986"/>
    </source>
</evidence>